<reference evidence="3" key="1">
    <citation type="submission" date="2014-08" db="EMBL/GenBank/DDBJ databases">
        <authorList>
            <person name="Sharma Rahul"/>
            <person name="Thines Marco"/>
        </authorList>
    </citation>
    <scope>NUCLEOTIDE SEQUENCE</scope>
</reference>
<protein>
    <submittedName>
        <fullName evidence="3">Uncharacterized conserved protein</fullName>
    </submittedName>
</protein>
<dbReference type="Pfam" id="PF07933">
    <property type="entry name" value="DUF1681"/>
    <property type="match status" value="1"/>
</dbReference>
<accession>A0A0F7SNM7</accession>
<dbReference type="PANTHER" id="PTHR12847">
    <property type="entry name" value="ATP-BINDING CASSETTE ABC TRANSPORTER-RELATED"/>
    <property type="match status" value="1"/>
</dbReference>
<evidence type="ECO:0000313" key="3">
    <source>
        <dbReference type="EMBL" id="CED83642.1"/>
    </source>
</evidence>
<name>A0A0F7SNM7_PHARH</name>
<dbReference type="EMBL" id="LN483157">
    <property type="protein sequence ID" value="CED83642.1"/>
    <property type="molecule type" value="Genomic_DNA"/>
</dbReference>
<dbReference type="Gene3D" id="2.30.29.30">
    <property type="entry name" value="Pleckstrin-homology domain (PH domain)/Phosphotyrosine-binding domain (PTB)"/>
    <property type="match status" value="1"/>
</dbReference>
<feature type="domain" description="NECAP PHear" evidence="2">
    <location>
        <begin position="11"/>
        <end position="171"/>
    </location>
</feature>
<dbReference type="SUPFAM" id="SSF50729">
    <property type="entry name" value="PH domain-like"/>
    <property type="match status" value="1"/>
</dbReference>
<organism evidence="3">
    <name type="scientific">Phaffia rhodozyma</name>
    <name type="common">Yeast</name>
    <name type="synonym">Xanthophyllomyces dendrorhous</name>
    <dbReference type="NCBI Taxonomy" id="264483"/>
    <lineage>
        <taxon>Eukaryota</taxon>
        <taxon>Fungi</taxon>
        <taxon>Dikarya</taxon>
        <taxon>Basidiomycota</taxon>
        <taxon>Agaricomycotina</taxon>
        <taxon>Tremellomycetes</taxon>
        <taxon>Cystofilobasidiales</taxon>
        <taxon>Mrakiaceae</taxon>
        <taxon>Phaffia</taxon>
    </lineage>
</organism>
<evidence type="ECO:0000259" key="2">
    <source>
        <dbReference type="Pfam" id="PF07933"/>
    </source>
</evidence>
<evidence type="ECO:0000256" key="1">
    <source>
        <dbReference type="SAM" id="MobiDB-lite"/>
    </source>
</evidence>
<dbReference type="InterPro" id="IPR012466">
    <property type="entry name" value="NECAP_PHear"/>
</dbReference>
<dbReference type="InterPro" id="IPR011993">
    <property type="entry name" value="PH-like_dom_sf"/>
</dbReference>
<dbReference type="GO" id="GO:0030125">
    <property type="term" value="C:clathrin vesicle coat"/>
    <property type="evidence" value="ECO:0007669"/>
    <property type="project" value="TreeGrafter"/>
</dbReference>
<dbReference type="CDD" id="cd13228">
    <property type="entry name" value="PHear_NECAP"/>
    <property type="match status" value="1"/>
</dbReference>
<feature type="compositionally biased region" description="Pro residues" evidence="1">
    <location>
        <begin position="194"/>
        <end position="204"/>
    </location>
</feature>
<dbReference type="PANTHER" id="PTHR12847:SF9">
    <property type="entry name" value="NECAP-LIKE PROTEIN CG9132"/>
    <property type="match status" value="1"/>
</dbReference>
<feature type="compositionally biased region" description="Low complexity" evidence="1">
    <location>
        <begin position="134"/>
        <end position="151"/>
    </location>
</feature>
<proteinExistence type="predicted"/>
<dbReference type="GO" id="GO:0006897">
    <property type="term" value="P:endocytosis"/>
    <property type="evidence" value="ECO:0007669"/>
    <property type="project" value="InterPro"/>
</dbReference>
<sequence>MASLIDTDDAIETVLFICRNVKVYKIPPRPNLSGWKAQDWGEDSFMWEGRLRILQKGGHAVIKLEDSNTGEMFANCPYDPPGSSVEPVLDSSRYFVLRIVDESGRKASIGMGFEERGDAFDFNVALQDHLKHLSSASSPASSSSSTASSTAKTEPKRDFSLKEGQTFSISIPGASGKPRPKKPEGGGGGGLFMLPPPPSGGSQR</sequence>
<dbReference type="AlphaFoldDB" id="A0A0F7SNM7"/>
<feature type="region of interest" description="Disordered" evidence="1">
    <location>
        <begin position="134"/>
        <end position="204"/>
    </location>
</feature>